<evidence type="ECO:0000313" key="1">
    <source>
        <dbReference type="EMBL" id="TBU33148.1"/>
    </source>
</evidence>
<organism evidence="1">
    <name type="scientific">Dichomitus squalens</name>
    <dbReference type="NCBI Taxonomy" id="114155"/>
    <lineage>
        <taxon>Eukaryota</taxon>
        <taxon>Fungi</taxon>
        <taxon>Dikarya</taxon>
        <taxon>Basidiomycota</taxon>
        <taxon>Agaricomycotina</taxon>
        <taxon>Agaricomycetes</taxon>
        <taxon>Polyporales</taxon>
        <taxon>Polyporaceae</taxon>
        <taxon>Dichomitus</taxon>
    </lineage>
</organism>
<sequence>MRSKWTWSRVMSRDRQGDGCPNKLCAFLLGEPSITYGLQRTPVPSTFDAAALRLPRAMLSTQVAVRAINIQ</sequence>
<proteinExistence type="predicted"/>
<gene>
    <name evidence="1" type="ORF">BD311DRAFT_749320</name>
</gene>
<dbReference type="Proteomes" id="UP000292957">
    <property type="component" value="Unassembled WGS sequence"/>
</dbReference>
<name>A0A4Q9N058_9APHY</name>
<reference evidence="1" key="1">
    <citation type="submission" date="2019-01" db="EMBL/GenBank/DDBJ databases">
        <title>Draft genome sequences of three monokaryotic isolates of the white-rot basidiomycete fungus Dichomitus squalens.</title>
        <authorList>
            <consortium name="DOE Joint Genome Institute"/>
            <person name="Lopez S.C."/>
            <person name="Andreopoulos B."/>
            <person name="Pangilinan J."/>
            <person name="Lipzen A."/>
            <person name="Riley R."/>
            <person name="Ahrendt S."/>
            <person name="Ng V."/>
            <person name="Barry K."/>
            <person name="Daum C."/>
            <person name="Grigoriev I.V."/>
            <person name="Hilden K.S."/>
            <person name="Makela M.R."/>
            <person name="de Vries R.P."/>
        </authorList>
    </citation>
    <scope>NUCLEOTIDE SEQUENCE [LARGE SCALE GENOMIC DNA]</scope>
    <source>
        <strain evidence="1">OM18370.1</strain>
    </source>
</reference>
<dbReference type="AlphaFoldDB" id="A0A4Q9N058"/>
<protein>
    <submittedName>
        <fullName evidence="1">Uncharacterized protein</fullName>
    </submittedName>
</protein>
<accession>A0A4Q9N058</accession>
<dbReference type="EMBL" id="ML143392">
    <property type="protein sequence ID" value="TBU33148.1"/>
    <property type="molecule type" value="Genomic_DNA"/>
</dbReference>